<gene>
    <name evidence="9" type="ORF">SAMN04487907_10588</name>
</gene>
<keyword evidence="7" id="KW-0998">Cell outer membrane</keyword>
<evidence type="ECO:0000256" key="8">
    <source>
        <dbReference type="SAM" id="SignalP"/>
    </source>
</evidence>
<proteinExistence type="inferred from homology"/>
<comment type="similarity">
    <text evidence="2">Belongs to the OmpP1/FadL family.</text>
</comment>
<dbReference type="RefSeq" id="WP_092543022.1">
    <property type="nucleotide sequence ID" value="NZ_FOKV01000005.1"/>
</dbReference>
<evidence type="ECO:0000256" key="2">
    <source>
        <dbReference type="ARBA" id="ARBA00008163"/>
    </source>
</evidence>
<dbReference type="InterPro" id="IPR005017">
    <property type="entry name" value="OMPP1/FadL/TodX"/>
</dbReference>
<dbReference type="EMBL" id="FOKV01000005">
    <property type="protein sequence ID" value="SFC52321.1"/>
    <property type="molecule type" value="Genomic_DNA"/>
</dbReference>
<evidence type="ECO:0000313" key="9">
    <source>
        <dbReference type="EMBL" id="SFC52321.1"/>
    </source>
</evidence>
<reference evidence="10" key="1">
    <citation type="submission" date="2016-10" db="EMBL/GenBank/DDBJ databases">
        <authorList>
            <person name="Varghese N."/>
            <person name="Submissions S."/>
        </authorList>
    </citation>
    <scope>NUCLEOTIDE SEQUENCE [LARGE SCALE GENOMIC DNA]</scope>
    <source>
        <strain evidence="10">DSM 24499</strain>
    </source>
</reference>
<evidence type="ECO:0000256" key="4">
    <source>
        <dbReference type="ARBA" id="ARBA00022692"/>
    </source>
</evidence>
<feature type="chain" id="PRO_5011600471" evidence="8">
    <location>
        <begin position="21"/>
        <end position="503"/>
    </location>
</feature>
<comment type="subcellular location">
    <subcellularLocation>
        <location evidence="1">Cell outer membrane</location>
        <topology evidence="1">Multi-pass membrane protein</topology>
    </subcellularLocation>
</comment>
<evidence type="ECO:0000256" key="7">
    <source>
        <dbReference type="ARBA" id="ARBA00023237"/>
    </source>
</evidence>
<dbReference type="GO" id="GO:0015483">
    <property type="term" value="F:long-chain fatty acid transporting porin activity"/>
    <property type="evidence" value="ECO:0007669"/>
    <property type="project" value="TreeGrafter"/>
</dbReference>
<evidence type="ECO:0000256" key="3">
    <source>
        <dbReference type="ARBA" id="ARBA00022452"/>
    </source>
</evidence>
<evidence type="ECO:0000256" key="1">
    <source>
        <dbReference type="ARBA" id="ARBA00004571"/>
    </source>
</evidence>
<dbReference type="Proteomes" id="UP000199438">
    <property type="component" value="Unassembled WGS sequence"/>
</dbReference>
<dbReference type="Gene3D" id="2.40.160.60">
    <property type="entry name" value="Outer membrane protein transport protein (OMPP1/FadL/TodX)"/>
    <property type="match status" value="1"/>
</dbReference>
<dbReference type="PANTHER" id="PTHR35093">
    <property type="entry name" value="OUTER MEMBRANE PROTEIN NMB0088-RELATED"/>
    <property type="match status" value="1"/>
</dbReference>
<keyword evidence="10" id="KW-1185">Reference proteome</keyword>
<keyword evidence="6" id="KW-0472">Membrane</keyword>
<dbReference type="Pfam" id="PF03349">
    <property type="entry name" value="Toluene_X"/>
    <property type="match status" value="1"/>
</dbReference>
<keyword evidence="3" id="KW-1134">Transmembrane beta strand</keyword>
<dbReference type="AlphaFoldDB" id="A0A1I1JVP7"/>
<dbReference type="GO" id="GO:0009279">
    <property type="term" value="C:cell outer membrane"/>
    <property type="evidence" value="ECO:0007669"/>
    <property type="project" value="UniProtKB-SubCell"/>
</dbReference>
<dbReference type="STRING" id="1334022.SAMN04487907_10588"/>
<dbReference type="OrthoDB" id="9765571at2"/>
<feature type="signal peptide" evidence="8">
    <location>
        <begin position="1"/>
        <end position="20"/>
    </location>
</feature>
<accession>A0A1I1JVP7</accession>
<protein>
    <submittedName>
        <fullName evidence="9">Outer membrane protein transport protein (OMPP1/FadL/TodX)</fullName>
    </submittedName>
</protein>
<evidence type="ECO:0000256" key="6">
    <source>
        <dbReference type="ARBA" id="ARBA00023136"/>
    </source>
</evidence>
<organism evidence="9 10">
    <name type="scientific">Zunongwangia mangrovi</name>
    <dbReference type="NCBI Taxonomy" id="1334022"/>
    <lineage>
        <taxon>Bacteria</taxon>
        <taxon>Pseudomonadati</taxon>
        <taxon>Bacteroidota</taxon>
        <taxon>Flavobacteriia</taxon>
        <taxon>Flavobacteriales</taxon>
        <taxon>Flavobacteriaceae</taxon>
        <taxon>Zunongwangia</taxon>
    </lineage>
</organism>
<name>A0A1I1JVP7_9FLAO</name>
<sequence length="503" mass="55538">MKKILTLTTLTFLCFCNLNAQDITDAFRYSNTDLKGTARFQAMSGAFGALGGDISAIGINPASSAVFLNSAATLTFSDASKENTTSYFNGITNSENDDFNLNQAGVALIFNSNGDSEFTKFSFGVNYSEENNFEDAFRADGTSNSSIDSYFLNYAQGVPLDLLIPYDDETIDGLYSYLGENEGFGAQQAFLGYQGYIIEPESEDLDNTSYYSLLSPGQFQNDYNYISTGLNGKISFNFAAEFQKKLYLGVNLNSHFINYDRTTRYFERNINSGSETNEISFINSLSTNGDGFSAQIGGIYKITDQFRIGATYDSPTWYNIREEATQSLRTYSDLYDDSVIVNPDVVNVYPEYTLRTPGKITGSAAIVLGGQGLISVDYSYKDFSNTEFQPADDAEFMVQNNIISENLKAASSVKIGGEYRINNWSLRGGYRYDESPYEDGVTMSDLDGYSAGIGYSFGAFKIDAAYTNTQYSESIALYQVGLTNRATIDREFSSLVFSISFGL</sequence>
<keyword evidence="5 8" id="KW-0732">Signal</keyword>
<dbReference type="PANTHER" id="PTHR35093:SF8">
    <property type="entry name" value="OUTER MEMBRANE PROTEIN NMB0088-RELATED"/>
    <property type="match status" value="1"/>
</dbReference>
<evidence type="ECO:0000313" key="10">
    <source>
        <dbReference type="Proteomes" id="UP000199438"/>
    </source>
</evidence>
<evidence type="ECO:0000256" key="5">
    <source>
        <dbReference type="ARBA" id="ARBA00022729"/>
    </source>
</evidence>
<dbReference type="SUPFAM" id="SSF56935">
    <property type="entry name" value="Porins"/>
    <property type="match status" value="1"/>
</dbReference>
<keyword evidence="4" id="KW-0812">Transmembrane</keyword>